<protein>
    <submittedName>
        <fullName evidence="1">Cation diffusion facilitator family transporter</fullName>
    </submittedName>
</protein>
<dbReference type="AlphaFoldDB" id="A0A380L4N7"/>
<comment type="caution">
    <text evidence="1">The sequence shown here is derived from an EMBL/GenBank/DDBJ whole genome shotgun (WGS) entry which is preliminary data.</text>
</comment>
<organism evidence="1 2">
    <name type="scientific">Streptococcus milleri</name>
    <dbReference type="NCBI Taxonomy" id="33040"/>
    <lineage>
        <taxon>Bacteria</taxon>
        <taxon>Bacillati</taxon>
        <taxon>Bacillota</taxon>
        <taxon>Bacilli</taxon>
        <taxon>Lactobacillales</taxon>
        <taxon>Streptococcaceae</taxon>
        <taxon>Streptococcus</taxon>
    </lineage>
</organism>
<evidence type="ECO:0000313" key="2">
    <source>
        <dbReference type="Proteomes" id="UP000255236"/>
    </source>
</evidence>
<name>A0A380L4N7_9STRE</name>
<accession>A0A380L4N7</accession>
<sequence length="46" mass="5138">MEHSTVKELLKSVKSVINKFSKEDSWGICFLDVAKVAQLVIEIGNC</sequence>
<dbReference type="RefSeq" id="WP_181877617.1">
    <property type="nucleotide sequence ID" value="NZ_UHFT01000001.1"/>
</dbReference>
<gene>
    <name evidence="1" type="ORF">NCTC11063_01853</name>
</gene>
<reference evidence="1" key="1">
    <citation type="submission" date="2018-06" db="EMBL/GenBank/DDBJ databases">
        <authorList>
            <consortium name="Pathogen Informatics"/>
            <person name="Doyle S."/>
        </authorList>
    </citation>
    <scope>NUCLEOTIDE SEQUENCE [LARGE SCALE GENOMIC DNA]</scope>
    <source>
        <strain evidence="1">NCTC11063</strain>
    </source>
</reference>
<proteinExistence type="predicted"/>
<evidence type="ECO:0000313" key="1">
    <source>
        <dbReference type="EMBL" id="SUN81107.1"/>
    </source>
</evidence>
<dbReference type="EMBL" id="UHFT01000001">
    <property type="protein sequence ID" value="SUN81107.1"/>
    <property type="molecule type" value="Genomic_DNA"/>
</dbReference>
<keyword evidence="2" id="KW-1185">Reference proteome</keyword>
<dbReference type="Proteomes" id="UP000255236">
    <property type="component" value="Unassembled WGS sequence"/>
</dbReference>